<keyword evidence="2" id="KW-1133">Transmembrane helix</keyword>
<dbReference type="AlphaFoldDB" id="A0A8I1YDF3"/>
<feature type="region of interest" description="Disordered" evidence="1">
    <location>
        <begin position="1"/>
        <end position="20"/>
    </location>
</feature>
<dbReference type="Proteomes" id="UP000673383">
    <property type="component" value="Unassembled WGS sequence"/>
</dbReference>
<evidence type="ECO:0000256" key="2">
    <source>
        <dbReference type="SAM" id="Phobius"/>
    </source>
</evidence>
<evidence type="ECO:0000313" key="3">
    <source>
        <dbReference type="EMBL" id="MBP1294483.1"/>
    </source>
</evidence>
<organism evidence="3 4">
    <name type="scientific">Bradyrhizobium elkanii</name>
    <dbReference type="NCBI Taxonomy" id="29448"/>
    <lineage>
        <taxon>Bacteria</taxon>
        <taxon>Pseudomonadati</taxon>
        <taxon>Pseudomonadota</taxon>
        <taxon>Alphaproteobacteria</taxon>
        <taxon>Hyphomicrobiales</taxon>
        <taxon>Nitrobacteraceae</taxon>
        <taxon>Bradyrhizobium</taxon>
    </lineage>
</organism>
<evidence type="ECO:0000256" key="1">
    <source>
        <dbReference type="SAM" id="MobiDB-lite"/>
    </source>
</evidence>
<keyword evidence="2" id="KW-0472">Membrane</keyword>
<proteinExistence type="predicted"/>
<sequence>MADESSVAPTATPEQRIDRASKAIRRMAEDDALQHLPQHDRWLHHLSEATRAAPFQSLAVAFLLGAFLARR</sequence>
<comment type="caution">
    <text evidence="3">The sequence shown here is derived from an EMBL/GenBank/DDBJ whole genome shotgun (WGS) entry which is preliminary data.</text>
</comment>
<dbReference type="EMBL" id="JAFICZ010000001">
    <property type="protein sequence ID" value="MBP1294483.1"/>
    <property type="molecule type" value="Genomic_DNA"/>
</dbReference>
<reference evidence="3" key="1">
    <citation type="submission" date="2021-02" db="EMBL/GenBank/DDBJ databases">
        <title>Genomic Encyclopedia of Type Strains, Phase IV (KMG-V): Genome sequencing to study the core and pangenomes of soil and plant-associated prokaryotes.</title>
        <authorList>
            <person name="Whitman W."/>
        </authorList>
    </citation>
    <scope>NUCLEOTIDE SEQUENCE</scope>
    <source>
        <strain evidence="3">USDA 406</strain>
    </source>
</reference>
<feature type="transmembrane region" description="Helical" evidence="2">
    <location>
        <begin position="52"/>
        <end position="69"/>
    </location>
</feature>
<name>A0A8I1YDF3_BRAEL</name>
<evidence type="ECO:0000313" key="4">
    <source>
        <dbReference type="Proteomes" id="UP000673383"/>
    </source>
</evidence>
<dbReference type="RefSeq" id="WP_155258699.1">
    <property type="nucleotide sequence ID" value="NZ_CP126029.1"/>
</dbReference>
<accession>A0A8I1YDF3</accession>
<keyword evidence="2" id="KW-0812">Transmembrane</keyword>
<gene>
    <name evidence="3" type="ORF">JOH49_004236</name>
</gene>
<protein>
    <submittedName>
        <fullName evidence="3">Uncharacterized protein</fullName>
    </submittedName>
</protein>